<dbReference type="InterPro" id="IPR015421">
    <property type="entry name" value="PyrdxlP-dep_Trfase_major"/>
</dbReference>
<evidence type="ECO:0000256" key="1">
    <source>
        <dbReference type="ARBA" id="ARBA00022898"/>
    </source>
</evidence>
<dbReference type="Gene3D" id="3.40.640.10">
    <property type="entry name" value="Type I PLP-dependent aspartate aminotransferase-like (Major domain)"/>
    <property type="match status" value="1"/>
</dbReference>
<dbReference type="EMBL" id="QUNF01000020">
    <property type="protein sequence ID" value="REG82792.1"/>
    <property type="molecule type" value="Genomic_DNA"/>
</dbReference>
<evidence type="ECO:0000259" key="2">
    <source>
        <dbReference type="Pfam" id="PF00266"/>
    </source>
</evidence>
<dbReference type="PANTHER" id="PTHR43586">
    <property type="entry name" value="CYSTEINE DESULFURASE"/>
    <property type="match status" value="1"/>
</dbReference>
<dbReference type="InterPro" id="IPR015424">
    <property type="entry name" value="PyrdxlP-dep_Trfase"/>
</dbReference>
<dbReference type="OrthoDB" id="9804366at2"/>
<gene>
    <name evidence="3" type="ORF">C8N25_12080</name>
</gene>
<proteinExistence type="predicted"/>
<dbReference type="PANTHER" id="PTHR43586:SF4">
    <property type="entry name" value="ISOPENICILLIN N EPIMERASE"/>
    <property type="match status" value="1"/>
</dbReference>
<dbReference type="GO" id="GO:0016829">
    <property type="term" value="F:lyase activity"/>
    <property type="evidence" value="ECO:0007669"/>
    <property type="project" value="UniProtKB-KW"/>
</dbReference>
<dbReference type="Proteomes" id="UP000256405">
    <property type="component" value="Unassembled WGS sequence"/>
</dbReference>
<protein>
    <submittedName>
        <fullName evidence="3">Selenocysteine lyase/cysteine desulfurase</fullName>
    </submittedName>
</protein>
<dbReference type="SUPFAM" id="SSF53383">
    <property type="entry name" value="PLP-dependent transferases"/>
    <property type="match status" value="1"/>
</dbReference>
<sequence>MKSRRSFIQKLGAGIAIPALVSFNSPSDKTSKSIDQTLKGEEFWEEVRKQFPLTDSRVYLNNGTFGPSPNVVLEALQNSFIETNTSGEYGHIEPEREKLAAFVGIKTSEISLTHNTTEGINIMTWGLPLTAGDEVIITLQEHAGNALPWLNRAKLHGIILKPFEPKATQAENMDLIKSLVTPKTKVIAIPHVTCTTGLVFPIKEISAFARDKGIFTAIDGAHGAGTFDLNLKELGCDLYASSYHKWVLGPNGTGFLYVREEILDQVQVYQVGAYSDLGWDLYQNPPEFNGYVPTAHRYDYGSQSLPMMRGALAAADFHTEIGREKIEIRLRELNQYLYDGLSEMSSRLDILSSREPESRISMVTFKPKNMDYQEAGGLISKEGFRIRQVPESKLDAIRISTHIYNSKAEIDSFLDATKKVLS</sequence>
<dbReference type="InterPro" id="IPR000192">
    <property type="entry name" value="Aminotrans_V_dom"/>
</dbReference>
<dbReference type="InterPro" id="IPR015422">
    <property type="entry name" value="PyrdxlP-dep_Trfase_small"/>
</dbReference>
<keyword evidence="1" id="KW-0663">Pyridoxal phosphate</keyword>
<evidence type="ECO:0000313" key="3">
    <source>
        <dbReference type="EMBL" id="REG82792.1"/>
    </source>
</evidence>
<dbReference type="Pfam" id="PF00266">
    <property type="entry name" value="Aminotran_5"/>
    <property type="match status" value="1"/>
</dbReference>
<evidence type="ECO:0000313" key="4">
    <source>
        <dbReference type="Proteomes" id="UP000256405"/>
    </source>
</evidence>
<comment type="caution">
    <text evidence="3">The sequence shown here is derived from an EMBL/GenBank/DDBJ whole genome shotgun (WGS) entry which is preliminary data.</text>
</comment>
<keyword evidence="4" id="KW-1185">Reference proteome</keyword>
<organism evidence="3 4">
    <name type="scientific">Algoriphagus antarcticus</name>
    <dbReference type="NCBI Taxonomy" id="238540"/>
    <lineage>
        <taxon>Bacteria</taxon>
        <taxon>Pseudomonadati</taxon>
        <taxon>Bacteroidota</taxon>
        <taxon>Cytophagia</taxon>
        <taxon>Cytophagales</taxon>
        <taxon>Cyclobacteriaceae</taxon>
        <taxon>Algoriphagus</taxon>
    </lineage>
</organism>
<accession>A0A3E0DJ72</accession>
<reference evidence="3 4" key="1">
    <citation type="submission" date="2018-08" db="EMBL/GenBank/DDBJ databases">
        <title>Genomic Encyclopedia of Archaeal and Bacterial Type Strains, Phase II (KMG-II): from individual species to whole genera.</title>
        <authorList>
            <person name="Goeker M."/>
        </authorList>
    </citation>
    <scope>NUCLEOTIDE SEQUENCE [LARGE SCALE GENOMIC DNA]</scope>
    <source>
        <strain evidence="3 4">DSM 15986</strain>
    </source>
</reference>
<name>A0A3E0DJ72_9BACT</name>
<dbReference type="AlphaFoldDB" id="A0A3E0DJ72"/>
<keyword evidence="3" id="KW-0456">Lyase</keyword>
<dbReference type="Gene3D" id="3.90.1150.10">
    <property type="entry name" value="Aspartate Aminotransferase, domain 1"/>
    <property type="match status" value="1"/>
</dbReference>
<dbReference type="RefSeq" id="WP_086542549.1">
    <property type="nucleotide sequence ID" value="NZ_MSSW01000049.1"/>
</dbReference>
<feature type="domain" description="Aminotransferase class V" evidence="2">
    <location>
        <begin position="91"/>
        <end position="413"/>
    </location>
</feature>